<keyword evidence="7" id="KW-1185">Reference proteome</keyword>
<evidence type="ECO:0000259" key="4">
    <source>
        <dbReference type="Pfam" id="PF07602"/>
    </source>
</evidence>
<comment type="subcellular location">
    <subcellularLocation>
        <location evidence="1">Secreted</location>
    </subcellularLocation>
</comment>
<comment type="caution">
    <text evidence="6">The sequence shown here is derived from an EMBL/GenBank/DDBJ whole genome shotgun (WGS) entry which is preliminary data.</text>
</comment>
<dbReference type="SUPFAM" id="SSF51126">
    <property type="entry name" value="Pectin lyase-like"/>
    <property type="match status" value="1"/>
</dbReference>
<evidence type="ECO:0000259" key="5">
    <source>
        <dbReference type="Pfam" id="PF21258"/>
    </source>
</evidence>
<evidence type="ECO:0000256" key="1">
    <source>
        <dbReference type="ARBA" id="ARBA00004613"/>
    </source>
</evidence>
<evidence type="ECO:0000256" key="2">
    <source>
        <dbReference type="ARBA" id="ARBA00022525"/>
    </source>
</evidence>
<accession>A0A0R1XY33</accession>
<evidence type="ECO:0000313" key="7">
    <source>
        <dbReference type="Proteomes" id="UP000051236"/>
    </source>
</evidence>
<feature type="domain" description="DUF1565" evidence="4">
    <location>
        <begin position="3"/>
        <end position="47"/>
    </location>
</feature>
<dbReference type="GO" id="GO:0016837">
    <property type="term" value="F:carbon-oxygen lyase activity, acting on polysaccharides"/>
    <property type="evidence" value="ECO:0007669"/>
    <property type="project" value="TreeGrafter"/>
</dbReference>
<dbReference type="PANTHER" id="PTHR40088">
    <property type="entry name" value="PECTATE LYASE (EUROFUNG)"/>
    <property type="match status" value="1"/>
</dbReference>
<dbReference type="PANTHER" id="PTHR40088:SF2">
    <property type="entry name" value="SECRETED SUGAR HYDROLASE"/>
    <property type="match status" value="1"/>
</dbReference>
<sequence>MKNGADTNPGTATAPFLTINQAAQIAQAGDEILVHQGVYREWVNPKFGGQSPAKMITYRVQPGEQVVIKGSEVIADWQLVEPGVWQATIQNVLFGQFNPFATKLAGDWLEQPQGRHIGAVYYNGRALYEASDYGEMLAGNAPAAPVDYITQKAVADPDADFRSHRWFAQVAQTETKLFINCHDLDPNQALVEVNVRQFCFYPTQKGLNYIRVSGFEMAQAATNWAPPTATQEGLLGVNWAKGWVIDHNDLHDAKCSAISLGSTPMAQENQFSKRHDKPGYQYQIETLFAAYKAGWDKAHIGSHHIHHNYIHDCGQAGIIGFLGGAFSEIADNHIANIGTRCEFGGWEIAGLKLHGPIDTIIRHNFIEHCTLGIWLDWQTQGTRLTQNVLSDNLRDLLSEVNHGPFLVDHNVFLSPVAIHEYAQGGAFVHNLITGSIAIQSVLNRTTPYHVPHSTAILGYACIYGGDDRYYNNIFAPRKGYEPTGTQMYNGSPQDMTAFIQAVTLRLPGDVELFETVRQPAYINGNAYFKGTLPYADEVLALVANTKTLGLKVQRSATAISLTLKVPAALVAFKVPQQSTATLGHVRLAGAAFDNPDGSPIVLNEDFFGEKTPGDQRLAGPFAHLKVGDNVLDLFDL</sequence>
<dbReference type="STRING" id="1423734.FC83_GL002139"/>
<dbReference type="Gene3D" id="2.160.20.10">
    <property type="entry name" value="Single-stranded right-handed beta-helix, Pectin lyase-like"/>
    <property type="match status" value="1"/>
</dbReference>
<dbReference type="Pfam" id="PF21258">
    <property type="entry name" value="Glyco_hydro_120_ins"/>
    <property type="match status" value="1"/>
</dbReference>
<dbReference type="InterPro" id="IPR011050">
    <property type="entry name" value="Pectin_lyase_fold/virulence"/>
</dbReference>
<organism evidence="6 7">
    <name type="scientific">Agrilactobacillus composti DSM 18527 = JCM 14202</name>
    <dbReference type="NCBI Taxonomy" id="1423734"/>
    <lineage>
        <taxon>Bacteria</taxon>
        <taxon>Bacillati</taxon>
        <taxon>Bacillota</taxon>
        <taxon>Bacilli</taxon>
        <taxon>Lactobacillales</taxon>
        <taxon>Lactobacillaceae</taxon>
        <taxon>Agrilactobacillus</taxon>
    </lineage>
</organism>
<feature type="domain" description="Glycoside hydrolase 120 insertion" evidence="5">
    <location>
        <begin position="74"/>
        <end position="193"/>
    </location>
</feature>
<keyword evidence="2" id="KW-0964">Secreted</keyword>
<name>A0A0R1XY33_9LACO</name>
<proteinExistence type="predicted"/>
<reference evidence="6 7" key="1">
    <citation type="journal article" date="2015" name="Genome Announc.">
        <title>Expanding the biotechnology potential of lactobacilli through comparative genomics of 213 strains and associated genera.</title>
        <authorList>
            <person name="Sun Z."/>
            <person name="Harris H.M."/>
            <person name="McCann A."/>
            <person name="Guo C."/>
            <person name="Argimon S."/>
            <person name="Zhang W."/>
            <person name="Yang X."/>
            <person name="Jeffery I.B."/>
            <person name="Cooney J.C."/>
            <person name="Kagawa T.F."/>
            <person name="Liu W."/>
            <person name="Song Y."/>
            <person name="Salvetti E."/>
            <person name="Wrobel A."/>
            <person name="Rasinkangas P."/>
            <person name="Parkhill J."/>
            <person name="Rea M.C."/>
            <person name="O'Sullivan O."/>
            <person name="Ritari J."/>
            <person name="Douillard F.P."/>
            <person name="Paul Ross R."/>
            <person name="Yang R."/>
            <person name="Briner A.E."/>
            <person name="Felis G.E."/>
            <person name="de Vos W.M."/>
            <person name="Barrangou R."/>
            <person name="Klaenhammer T.R."/>
            <person name="Caufield P.W."/>
            <person name="Cui Y."/>
            <person name="Zhang H."/>
            <person name="O'Toole P.W."/>
        </authorList>
    </citation>
    <scope>NUCLEOTIDE SEQUENCE [LARGE SCALE GENOMIC DNA]</scope>
    <source>
        <strain evidence="6 7">DSM 18527</strain>
    </source>
</reference>
<gene>
    <name evidence="6" type="ORF">FC83_GL002139</name>
</gene>
<dbReference type="InterPro" id="IPR013780">
    <property type="entry name" value="Glyco_hydro_b"/>
</dbReference>
<dbReference type="AlphaFoldDB" id="A0A0R1XY33"/>
<dbReference type="PATRIC" id="fig|1423734.3.peg.2160"/>
<evidence type="ECO:0000313" key="6">
    <source>
        <dbReference type="EMBL" id="KRM34653.1"/>
    </source>
</evidence>
<dbReference type="InterPro" id="IPR012334">
    <property type="entry name" value="Pectin_lyas_fold"/>
</dbReference>
<dbReference type="eggNOG" id="COG1653">
    <property type="taxonomic scope" value="Bacteria"/>
</dbReference>
<dbReference type="Proteomes" id="UP000051236">
    <property type="component" value="Unassembled WGS sequence"/>
</dbReference>
<dbReference type="InterPro" id="IPR052052">
    <property type="entry name" value="Polysaccharide_Lyase_9"/>
</dbReference>
<dbReference type="Gene3D" id="2.60.40.1180">
    <property type="entry name" value="Golgi alpha-mannosidase II"/>
    <property type="match status" value="1"/>
</dbReference>
<dbReference type="InterPro" id="IPR011459">
    <property type="entry name" value="DUF1565"/>
</dbReference>
<evidence type="ECO:0008006" key="8">
    <source>
        <dbReference type="Google" id="ProtNLM"/>
    </source>
</evidence>
<dbReference type="GO" id="GO:0005576">
    <property type="term" value="C:extracellular region"/>
    <property type="evidence" value="ECO:0007669"/>
    <property type="project" value="UniProtKB-SubCell"/>
</dbReference>
<keyword evidence="3" id="KW-0732">Signal</keyword>
<evidence type="ECO:0000256" key="3">
    <source>
        <dbReference type="ARBA" id="ARBA00022729"/>
    </source>
</evidence>
<dbReference type="InterPro" id="IPR049169">
    <property type="entry name" value="Glyco_hydro_120_ins"/>
</dbReference>
<dbReference type="EMBL" id="AZGA01000024">
    <property type="protein sequence ID" value="KRM34653.1"/>
    <property type="molecule type" value="Genomic_DNA"/>
</dbReference>
<protein>
    <recommendedName>
        <fullName evidence="8">Right handed beta helix domain-containing protein</fullName>
    </recommendedName>
</protein>
<dbReference type="Pfam" id="PF07602">
    <property type="entry name" value="DUF1565"/>
    <property type="match status" value="1"/>
</dbReference>